<dbReference type="Pfam" id="PF13356">
    <property type="entry name" value="Arm-DNA-bind_3"/>
    <property type="match status" value="1"/>
</dbReference>
<name>A0ABW2J7X4_9BURK</name>
<dbReference type="RefSeq" id="WP_382234642.1">
    <property type="nucleotide sequence ID" value="NZ_JBHTCC010000002.1"/>
</dbReference>
<proteinExistence type="predicted"/>
<dbReference type="InterPro" id="IPR038488">
    <property type="entry name" value="Integrase_DNA-bd_sf"/>
</dbReference>
<dbReference type="GO" id="GO:0003677">
    <property type="term" value="F:DNA binding"/>
    <property type="evidence" value="ECO:0007669"/>
    <property type="project" value="UniProtKB-KW"/>
</dbReference>
<feature type="domain" description="Integrase DNA-binding" evidence="1">
    <location>
        <begin position="8"/>
        <end position="64"/>
    </location>
</feature>
<keyword evidence="3" id="KW-1185">Reference proteome</keyword>
<dbReference type="InterPro" id="IPR025166">
    <property type="entry name" value="Integrase_DNA_bind_dom"/>
</dbReference>
<comment type="caution">
    <text evidence="2">The sequence shown here is derived from an EMBL/GenBank/DDBJ whole genome shotgun (WGS) entry which is preliminary data.</text>
</comment>
<keyword evidence="2" id="KW-0238">DNA-binding</keyword>
<protein>
    <submittedName>
        <fullName evidence="2">Integrase arm-type DNA-binding domain-containing protein</fullName>
    </submittedName>
</protein>
<organism evidence="2 3">
    <name type="scientific">Herminiimonas aquatilis</name>
    <dbReference type="NCBI Taxonomy" id="345342"/>
    <lineage>
        <taxon>Bacteria</taxon>
        <taxon>Pseudomonadati</taxon>
        <taxon>Pseudomonadota</taxon>
        <taxon>Betaproteobacteria</taxon>
        <taxon>Burkholderiales</taxon>
        <taxon>Oxalobacteraceae</taxon>
        <taxon>Herminiimonas</taxon>
    </lineage>
</organism>
<reference evidence="3" key="1">
    <citation type="journal article" date="2019" name="Int. J. Syst. Evol. Microbiol.">
        <title>The Global Catalogue of Microorganisms (GCM) 10K type strain sequencing project: providing services to taxonomists for standard genome sequencing and annotation.</title>
        <authorList>
            <consortium name="The Broad Institute Genomics Platform"/>
            <consortium name="The Broad Institute Genome Sequencing Center for Infectious Disease"/>
            <person name="Wu L."/>
            <person name="Ma J."/>
        </authorList>
    </citation>
    <scope>NUCLEOTIDE SEQUENCE [LARGE SCALE GENOMIC DNA]</scope>
    <source>
        <strain evidence="3">CCUG 36956</strain>
    </source>
</reference>
<accession>A0ABW2J7X4</accession>
<gene>
    <name evidence="2" type="ORF">ACFQO0_11255</name>
</gene>
<evidence type="ECO:0000313" key="3">
    <source>
        <dbReference type="Proteomes" id="UP001596379"/>
    </source>
</evidence>
<dbReference type="EMBL" id="JBHTCC010000002">
    <property type="protein sequence ID" value="MFC7299010.1"/>
    <property type="molecule type" value="Genomic_DNA"/>
</dbReference>
<dbReference type="Gene3D" id="3.30.160.390">
    <property type="entry name" value="Integrase, DNA-binding domain"/>
    <property type="match status" value="1"/>
</dbReference>
<dbReference type="Proteomes" id="UP001596379">
    <property type="component" value="Unassembled WGS sequence"/>
</dbReference>
<evidence type="ECO:0000259" key="1">
    <source>
        <dbReference type="Pfam" id="PF13356"/>
    </source>
</evidence>
<evidence type="ECO:0000313" key="2">
    <source>
        <dbReference type="EMBL" id="MFC7299010.1"/>
    </source>
</evidence>
<sequence>MHKLVKPLTDTHVSTAKPFEGKVQILADGLSMYLEITAAGTRIWRMSYRQENEKQNRLTFRTYSAFIN</sequence>